<dbReference type="Gene3D" id="2.30.42.10">
    <property type="match status" value="1"/>
</dbReference>
<gene>
    <name evidence="4" type="ORF">CROST_022870</name>
</gene>
<proteinExistence type="predicted"/>
<dbReference type="EMBL" id="CP096983">
    <property type="protein sequence ID" value="URZ11570.1"/>
    <property type="molecule type" value="Genomic_DNA"/>
</dbReference>
<dbReference type="InterPro" id="IPR045375">
    <property type="entry name" value="Put_radical_SAM-like_N"/>
</dbReference>
<organism evidence="4 5">
    <name type="scientific">Clostridium felsineum</name>
    <dbReference type="NCBI Taxonomy" id="36839"/>
    <lineage>
        <taxon>Bacteria</taxon>
        <taxon>Bacillati</taxon>
        <taxon>Bacillota</taxon>
        <taxon>Clostridia</taxon>
        <taxon>Eubacteriales</taxon>
        <taxon>Clostridiaceae</taxon>
        <taxon>Clostridium</taxon>
    </lineage>
</organism>
<dbReference type="STRING" id="84029.CROST_04060"/>
<dbReference type="InterPro" id="IPR058240">
    <property type="entry name" value="rSAM_sf"/>
</dbReference>
<sequence length="437" mass="50061">MKNKIIKIEPQSIAEEMDIEVGDSLLSINDKEVKDIIDYRFLMADDYVVVKIQKQNGEVWELEIEKEYDEKLGVEFESGILDSAKSCSNKCIFCFIDQLPKGMRETLYFKDDDSRLSFLQGNFVTLTNMSDDDIDRIIKYRISPINVSVQTTDLELRKKMLNNRFAGNLIERMKKLSEAGIIMNCQVVLCPGINNEKVFSKTVEDLYEFYPYVKNIAGVPVGITSFREGLFEMKAYDAESAKIEIENIKPLQDKFIKEIGAPFVRLSDEFYVLSGIPIPKTEFYGEFEQFEDGIGMIRTFRDNIDMSLNKLDENIHKSFTMVTGVLAYEEIYKAAKVLMEKSSGLKINVIKVINKFFGEKITVAGLLTGSDILKCLKESESSDYIILPANMLKSDEDIFLDDVRVTDIERELNKKVLVCDYSGEDLVDIINKYGREE</sequence>
<evidence type="ECO:0000313" key="4">
    <source>
        <dbReference type="EMBL" id="URZ11570.1"/>
    </source>
</evidence>
<dbReference type="Gene3D" id="3.20.20.70">
    <property type="entry name" value="Aldolase class I"/>
    <property type="match status" value="1"/>
</dbReference>
<name>A0A1S8LMW9_9CLOT</name>
<dbReference type="SUPFAM" id="SSF102114">
    <property type="entry name" value="Radical SAM enzymes"/>
    <property type="match status" value="1"/>
</dbReference>
<accession>A0A1S8LMW9</accession>
<dbReference type="Pfam" id="PF17820">
    <property type="entry name" value="PDZ_6"/>
    <property type="match status" value="1"/>
</dbReference>
<protein>
    <submittedName>
        <fullName evidence="4">Uncharacterized protein</fullName>
    </submittedName>
</protein>
<keyword evidence="5" id="KW-1185">Reference proteome</keyword>
<dbReference type="KEGG" id="crw:CROST_022870"/>
<feature type="domain" description="PDZ" evidence="2">
    <location>
        <begin position="7"/>
        <end position="53"/>
    </location>
</feature>
<evidence type="ECO:0000259" key="2">
    <source>
        <dbReference type="Pfam" id="PF17820"/>
    </source>
</evidence>
<evidence type="ECO:0000259" key="1">
    <source>
        <dbReference type="Pfam" id="PF04459"/>
    </source>
</evidence>
<dbReference type="Proteomes" id="UP000190951">
    <property type="component" value="Chromosome"/>
</dbReference>
<dbReference type="AlphaFoldDB" id="A0A1S8LMW9"/>
<dbReference type="InterPro" id="IPR013785">
    <property type="entry name" value="Aldolase_TIM"/>
</dbReference>
<dbReference type="SUPFAM" id="SSF50156">
    <property type="entry name" value="PDZ domain-like"/>
    <property type="match status" value="1"/>
</dbReference>
<reference evidence="4 5" key="1">
    <citation type="submission" date="2022-04" db="EMBL/GenBank/DDBJ databases">
        <title>Genome sequence of C. roseum typestrain.</title>
        <authorList>
            <person name="Poehlein A."/>
            <person name="Schoch T."/>
            <person name="Duerre P."/>
            <person name="Daniel R."/>
        </authorList>
    </citation>
    <scope>NUCLEOTIDE SEQUENCE [LARGE SCALE GENOMIC DNA]</scope>
    <source>
        <strain evidence="4 5">DSM 7320</strain>
    </source>
</reference>
<dbReference type="InterPro" id="IPR007549">
    <property type="entry name" value="DUF512"/>
</dbReference>
<dbReference type="RefSeq" id="WP_077833755.1">
    <property type="nucleotide sequence ID" value="NZ_CP096983.1"/>
</dbReference>
<dbReference type="Pfam" id="PF19238">
    <property type="entry name" value="Radical_SAM_2"/>
    <property type="match status" value="1"/>
</dbReference>
<dbReference type="InterPro" id="IPR036034">
    <property type="entry name" value="PDZ_sf"/>
</dbReference>
<feature type="domain" description="Putative radical SAM N-terminal" evidence="3">
    <location>
        <begin position="66"/>
        <end position="216"/>
    </location>
</feature>
<dbReference type="Pfam" id="PF04459">
    <property type="entry name" value="DUF512"/>
    <property type="match status" value="1"/>
</dbReference>
<feature type="domain" description="DUF512" evidence="1">
    <location>
        <begin position="219"/>
        <end position="420"/>
    </location>
</feature>
<evidence type="ECO:0000313" key="5">
    <source>
        <dbReference type="Proteomes" id="UP000190951"/>
    </source>
</evidence>
<dbReference type="InterPro" id="IPR041489">
    <property type="entry name" value="PDZ_6"/>
</dbReference>
<evidence type="ECO:0000259" key="3">
    <source>
        <dbReference type="Pfam" id="PF19238"/>
    </source>
</evidence>